<keyword evidence="7" id="KW-0961">Cell wall biogenesis/degradation</keyword>
<evidence type="ECO:0000256" key="2">
    <source>
        <dbReference type="ARBA" id="ARBA00022676"/>
    </source>
</evidence>
<evidence type="ECO:0000313" key="8">
    <source>
        <dbReference type="EMBL" id="KAL1220611.1"/>
    </source>
</evidence>
<keyword evidence="6" id="KW-0472">Membrane</keyword>
<comment type="subcellular location">
    <subcellularLocation>
        <location evidence="1">Endomembrane system</location>
    </subcellularLocation>
</comment>
<evidence type="ECO:0000256" key="3">
    <source>
        <dbReference type="ARBA" id="ARBA00022679"/>
    </source>
</evidence>
<dbReference type="Proteomes" id="UP001558713">
    <property type="component" value="Unassembled WGS sequence"/>
</dbReference>
<keyword evidence="9" id="KW-1185">Reference proteome</keyword>
<reference evidence="8 9" key="1">
    <citation type="submission" date="2024-04" db="EMBL/GenBank/DDBJ databases">
        <title>Genome assembly C_amara_ONT_v2.</title>
        <authorList>
            <person name="Yant L."/>
            <person name="Moore C."/>
            <person name="Slenker M."/>
        </authorList>
    </citation>
    <scope>NUCLEOTIDE SEQUENCE [LARGE SCALE GENOMIC DNA]</scope>
    <source>
        <tissue evidence="8">Leaf</tissue>
    </source>
</reference>
<evidence type="ECO:0000256" key="5">
    <source>
        <dbReference type="ARBA" id="ARBA00022989"/>
    </source>
</evidence>
<evidence type="ECO:0000313" key="9">
    <source>
        <dbReference type="Proteomes" id="UP001558713"/>
    </source>
</evidence>
<keyword evidence="3" id="KW-0808">Transferase</keyword>
<protein>
    <submittedName>
        <fullName evidence="8">Cellulose synthase-like protein B2</fullName>
    </submittedName>
</protein>
<comment type="caution">
    <text evidence="8">The sequence shown here is derived from an EMBL/GenBank/DDBJ whole genome shotgun (WGS) entry which is preliminary data.</text>
</comment>
<keyword evidence="4" id="KW-0812">Transmembrane</keyword>
<proteinExistence type="predicted"/>
<gene>
    <name evidence="8" type="ORF">V5N11_003318</name>
</gene>
<keyword evidence="2" id="KW-0328">Glycosyltransferase</keyword>
<dbReference type="Pfam" id="PF03552">
    <property type="entry name" value="Cellulose_synt"/>
    <property type="match status" value="1"/>
</dbReference>
<dbReference type="GO" id="GO:0016757">
    <property type="term" value="F:glycosyltransferase activity"/>
    <property type="evidence" value="ECO:0007669"/>
    <property type="project" value="UniProtKB-KW"/>
</dbReference>
<dbReference type="GO" id="GO:0012505">
    <property type="term" value="C:endomembrane system"/>
    <property type="evidence" value="ECO:0007669"/>
    <property type="project" value="UniProtKB-SubCell"/>
</dbReference>
<keyword evidence="5" id="KW-1133">Transmembrane helix</keyword>
<evidence type="ECO:0000256" key="6">
    <source>
        <dbReference type="ARBA" id="ARBA00023136"/>
    </source>
</evidence>
<evidence type="ECO:0000256" key="4">
    <source>
        <dbReference type="ARBA" id="ARBA00022692"/>
    </source>
</evidence>
<organism evidence="8 9">
    <name type="scientific">Cardamine amara subsp. amara</name>
    <dbReference type="NCBI Taxonomy" id="228776"/>
    <lineage>
        <taxon>Eukaryota</taxon>
        <taxon>Viridiplantae</taxon>
        <taxon>Streptophyta</taxon>
        <taxon>Embryophyta</taxon>
        <taxon>Tracheophyta</taxon>
        <taxon>Spermatophyta</taxon>
        <taxon>Magnoliopsida</taxon>
        <taxon>eudicotyledons</taxon>
        <taxon>Gunneridae</taxon>
        <taxon>Pentapetalae</taxon>
        <taxon>rosids</taxon>
        <taxon>malvids</taxon>
        <taxon>Brassicales</taxon>
        <taxon>Brassicaceae</taxon>
        <taxon>Cardamineae</taxon>
        <taxon>Cardamine</taxon>
    </lineage>
</organism>
<evidence type="ECO:0000256" key="7">
    <source>
        <dbReference type="ARBA" id="ARBA00023316"/>
    </source>
</evidence>
<dbReference type="InterPro" id="IPR005150">
    <property type="entry name" value="Cellulose_synth"/>
</dbReference>
<accession>A0ABD1BTU3</accession>
<dbReference type="AlphaFoldDB" id="A0ABD1BTU3"/>
<dbReference type="PANTHER" id="PTHR13301">
    <property type="entry name" value="X-BOX TRANSCRIPTION FACTOR-RELATED"/>
    <property type="match status" value="1"/>
</dbReference>
<name>A0ABD1BTU3_CARAN</name>
<evidence type="ECO:0000256" key="1">
    <source>
        <dbReference type="ARBA" id="ARBA00004308"/>
    </source>
</evidence>
<sequence>MGEDINTSIGVHSRGWTSSFISPDPPAFFGTIPPVGLEAILQQRGWGTGGIEIIFNKQSPLIGMFSRKLRFRQRIAYLCVLLCLRSIPELVYCLLPTQQLCLISQVYGNL</sequence>
<dbReference type="GO" id="GO:0071555">
    <property type="term" value="P:cell wall organization"/>
    <property type="evidence" value="ECO:0007669"/>
    <property type="project" value="UniProtKB-KW"/>
</dbReference>
<dbReference type="EMBL" id="JBANAX010000150">
    <property type="protein sequence ID" value="KAL1220611.1"/>
    <property type="molecule type" value="Genomic_DNA"/>
</dbReference>